<gene>
    <name evidence="2" type="ORF">EI42_02327</name>
</gene>
<evidence type="ECO:0000313" key="3">
    <source>
        <dbReference type="Proteomes" id="UP000248806"/>
    </source>
</evidence>
<keyword evidence="3" id="KW-1185">Reference proteome</keyword>
<dbReference type="EMBL" id="QKUF01000006">
    <property type="protein sequence ID" value="PZW31230.1"/>
    <property type="molecule type" value="Genomic_DNA"/>
</dbReference>
<organism evidence="2 3">
    <name type="scientific">Thermosporothrix hazakensis</name>
    <dbReference type="NCBI Taxonomy" id="644383"/>
    <lineage>
        <taxon>Bacteria</taxon>
        <taxon>Bacillati</taxon>
        <taxon>Chloroflexota</taxon>
        <taxon>Ktedonobacteria</taxon>
        <taxon>Ktedonobacterales</taxon>
        <taxon>Thermosporotrichaceae</taxon>
        <taxon>Thermosporothrix</taxon>
    </lineage>
</organism>
<dbReference type="Proteomes" id="UP000248806">
    <property type="component" value="Unassembled WGS sequence"/>
</dbReference>
<accession>A0A326U8T9</accession>
<sequence length="485" mass="57511">MIKKQKHDHVALELLTRDDWDTFVHFLGKEAVQEVIQKDDHRKPQDRYWKKGFERGRNVPESKIQELITHCTGCKHAQFLLYSHWLNKYGHLVIQAWERTSTEHLEDDVVRLLAHQKDDERISIALYFALLMHKELSAACTPELLQELLQADSKLKQKVAIHRLQHKIEELEARNTALEEQHQSFETTLEERQQRILQLEQELTTERENALTLQQKIASLHIDQSTLNNQKQRLHELTICVQQQQQKIEQLQKQSHDLQQKLTELQTRHQEEQELLRQELSEANDCYTITLENFEESEKELQEVKTTLQLMSQNNSEILHRARQQYEALKRQTAEHDALLRSHLTEMRALLPLADRRKSIFRQYRLNQAKKLLDKIFFTLDGEQEQPSTLDPAWRQALAQLTQQLNIHPHTTTHTGSKWEDWNRWLRLESTLVEPLLASIDTPPSPHITTINKAQQLLMIRWYLLEWLREQAVFDPIEIEGEHMA</sequence>
<dbReference type="RefSeq" id="WP_111321984.1">
    <property type="nucleotide sequence ID" value="NZ_BIFX01000003.1"/>
</dbReference>
<dbReference type="AlphaFoldDB" id="A0A326U8T9"/>
<comment type="caution">
    <text evidence="2">The sequence shown here is derived from an EMBL/GenBank/DDBJ whole genome shotgun (WGS) entry which is preliminary data.</text>
</comment>
<evidence type="ECO:0000313" key="2">
    <source>
        <dbReference type="EMBL" id="PZW31230.1"/>
    </source>
</evidence>
<protein>
    <submittedName>
        <fullName evidence="2">Uncharacterized protein</fullName>
    </submittedName>
</protein>
<reference evidence="2 3" key="1">
    <citation type="submission" date="2018-06" db="EMBL/GenBank/DDBJ databases">
        <title>Genomic Encyclopedia of Archaeal and Bacterial Type Strains, Phase II (KMG-II): from individual species to whole genera.</title>
        <authorList>
            <person name="Goeker M."/>
        </authorList>
    </citation>
    <scope>NUCLEOTIDE SEQUENCE [LARGE SCALE GENOMIC DNA]</scope>
    <source>
        <strain evidence="2 3">ATCC BAA-1881</strain>
    </source>
</reference>
<name>A0A326U8T9_THEHA</name>
<keyword evidence="1" id="KW-0175">Coiled coil</keyword>
<evidence type="ECO:0000256" key="1">
    <source>
        <dbReference type="SAM" id="Coils"/>
    </source>
</evidence>
<proteinExistence type="predicted"/>
<feature type="coiled-coil region" evidence="1">
    <location>
        <begin position="154"/>
        <end position="339"/>
    </location>
</feature>